<evidence type="ECO:0008006" key="3">
    <source>
        <dbReference type="Google" id="ProtNLM"/>
    </source>
</evidence>
<organism evidence="1 2">
    <name type="scientific">Aspergillus fijiensis CBS 313.89</name>
    <dbReference type="NCBI Taxonomy" id="1448319"/>
    <lineage>
        <taxon>Eukaryota</taxon>
        <taxon>Fungi</taxon>
        <taxon>Dikarya</taxon>
        <taxon>Ascomycota</taxon>
        <taxon>Pezizomycotina</taxon>
        <taxon>Eurotiomycetes</taxon>
        <taxon>Eurotiomycetidae</taxon>
        <taxon>Eurotiales</taxon>
        <taxon>Aspergillaceae</taxon>
        <taxon>Aspergillus</taxon>
    </lineage>
</organism>
<name>A0A8G1RL71_9EURO</name>
<gene>
    <name evidence="1" type="ORF">BO72DRAFT_434465</name>
</gene>
<dbReference type="Proteomes" id="UP000249789">
    <property type="component" value="Unassembled WGS sequence"/>
</dbReference>
<sequence length="477" mass="51633">MENYERLRAAGYLEKYSIARHPLGFYYNVGVTATYTLPETYTRPLRDYVYKACEILISQHPALSAVPVNEESDEAYFVRLPVIDLAQPVSFHKRLRGLPEGDATDTELDEFLETQHSTGFTTPGAPYWRLAIFTADDEDNDDASARRRFTAAYIFHHALGDGTSGKIFQETFLEALSAAGSALSSTAPGGEGAKQIVATPAGTPLPPNLEAAHPCGISLPFLLGAVVKMKFGGRDRGLWTGAPVFTPLEARARHLVIPAAVSAAFRQSCRRNGATVTAAVQAAMAQALFAHLPPQCTKLRLTGAISVRKWLTQPIPEKSLGVWVMDFGESYWRKSLPVTDAGAFPWKEAQRSRETIERVVAMKGKNTGVNLLKYVSGFSEFFRSKLGKPRGESIELSNIGVLSASDEARSDPSKPQMGRVIFSQSPNAAGAAIVVSAISGGDGCLVLSFGWQKGVVEPELVSGMIDSVEKLVHLAAQ</sequence>
<keyword evidence="2" id="KW-1185">Reference proteome</keyword>
<dbReference type="SUPFAM" id="SSF52777">
    <property type="entry name" value="CoA-dependent acyltransferases"/>
    <property type="match status" value="2"/>
</dbReference>
<dbReference type="Pfam" id="PF07247">
    <property type="entry name" value="AATase"/>
    <property type="match status" value="1"/>
</dbReference>
<evidence type="ECO:0000313" key="1">
    <source>
        <dbReference type="EMBL" id="RAK74713.1"/>
    </source>
</evidence>
<dbReference type="Gene3D" id="3.30.559.10">
    <property type="entry name" value="Chloramphenicol acetyltransferase-like domain"/>
    <property type="match status" value="1"/>
</dbReference>
<dbReference type="RefSeq" id="XP_040798723.1">
    <property type="nucleotide sequence ID" value="XM_040943241.1"/>
</dbReference>
<accession>A0A8G1RL71</accession>
<evidence type="ECO:0000313" key="2">
    <source>
        <dbReference type="Proteomes" id="UP000249789"/>
    </source>
</evidence>
<dbReference type="AlphaFoldDB" id="A0A8G1RL71"/>
<protein>
    <recommendedName>
        <fullName evidence="3">Alcohol acetyltransferase</fullName>
    </recommendedName>
</protein>
<proteinExistence type="predicted"/>
<dbReference type="InterPro" id="IPR010828">
    <property type="entry name" value="Atf2/Sli1-like"/>
</dbReference>
<reference evidence="1 2" key="1">
    <citation type="submission" date="2018-02" db="EMBL/GenBank/DDBJ databases">
        <title>The genomes of Aspergillus section Nigri reveals drivers in fungal speciation.</title>
        <authorList>
            <consortium name="DOE Joint Genome Institute"/>
            <person name="Vesth T.C."/>
            <person name="Nybo J."/>
            <person name="Theobald S."/>
            <person name="Brandl J."/>
            <person name="Frisvad J.C."/>
            <person name="Nielsen K.F."/>
            <person name="Lyhne E.K."/>
            <person name="Kogle M.E."/>
            <person name="Kuo A."/>
            <person name="Riley R."/>
            <person name="Clum A."/>
            <person name="Nolan M."/>
            <person name="Lipzen A."/>
            <person name="Salamov A."/>
            <person name="Henrissat B."/>
            <person name="Wiebenga A."/>
            <person name="De vries R.P."/>
            <person name="Grigoriev I.V."/>
            <person name="Mortensen U.H."/>
            <person name="Andersen M.R."/>
            <person name="Baker S.E."/>
        </authorList>
    </citation>
    <scope>NUCLEOTIDE SEQUENCE [LARGE SCALE GENOMIC DNA]</scope>
    <source>
        <strain evidence="1 2">CBS 313.89</strain>
    </source>
</reference>
<dbReference type="InterPro" id="IPR023213">
    <property type="entry name" value="CAT-like_dom_sf"/>
</dbReference>
<dbReference type="GeneID" id="63860574"/>
<dbReference type="PANTHER" id="PTHR28037">
    <property type="entry name" value="ALCOHOL O-ACETYLTRANSFERASE 1-RELATED"/>
    <property type="match status" value="1"/>
</dbReference>
<dbReference type="OrthoDB" id="2150604at2759"/>
<dbReference type="GO" id="GO:0008080">
    <property type="term" value="F:N-acetyltransferase activity"/>
    <property type="evidence" value="ECO:0007669"/>
    <property type="project" value="TreeGrafter"/>
</dbReference>
<dbReference type="InterPro" id="IPR052058">
    <property type="entry name" value="Alcohol_O-acetyltransferase"/>
</dbReference>
<dbReference type="EMBL" id="KZ824665">
    <property type="protein sequence ID" value="RAK74713.1"/>
    <property type="molecule type" value="Genomic_DNA"/>
</dbReference>
<dbReference type="PANTHER" id="PTHR28037:SF1">
    <property type="entry name" value="ALCOHOL O-ACETYLTRANSFERASE 1-RELATED"/>
    <property type="match status" value="1"/>
</dbReference>
<dbReference type="VEuPathDB" id="FungiDB:BO72DRAFT_434465"/>